<dbReference type="InterPro" id="IPR013656">
    <property type="entry name" value="PAS_4"/>
</dbReference>
<dbReference type="FunFam" id="3.30.565.10:FF:000006">
    <property type="entry name" value="Sensor histidine kinase WalK"/>
    <property type="match status" value="1"/>
</dbReference>
<dbReference type="PROSITE" id="PS50113">
    <property type="entry name" value="PAC"/>
    <property type="match status" value="2"/>
</dbReference>
<dbReference type="PRINTS" id="PR00344">
    <property type="entry name" value="BCTRLSENSOR"/>
</dbReference>
<protein>
    <recommendedName>
        <fullName evidence="2">histidine kinase</fullName>
        <ecNumber evidence="2">2.7.13.3</ecNumber>
    </recommendedName>
</protein>
<evidence type="ECO:0000256" key="5">
    <source>
        <dbReference type="ARBA" id="ARBA00022777"/>
    </source>
</evidence>
<keyword evidence="3" id="KW-0597">Phosphoprotein</keyword>
<evidence type="ECO:0000256" key="4">
    <source>
        <dbReference type="ARBA" id="ARBA00022679"/>
    </source>
</evidence>
<dbReference type="InterPro" id="IPR003661">
    <property type="entry name" value="HisK_dim/P_dom"/>
</dbReference>
<dbReference type="InterPro" id="IPR004358">
    <property type="entry name" value="Sig_transdc_His_kin-like_C"/>
</dbReference>
<dbReference type="InterPro" id="IPR000700">
    <property type="entry name" value="PAS-assoc_C"/>
</dbReference>
<evidence type="ECO:0000259" key="7">
    <source>
        <dbReference type="PROSITE" id="PS50109"/>
    </source>
</evidence>
<dbReference type="SMART" id="SM00388">
    <property type="entry name" value="HisKA"/>
    <property type="match status" value="1"/>
</dbReference>
<comment type="caution">
    <text evidence="10">The sequence shown here is derived from an EMBL/GenBank/DDBJ whole genome shotgun (WGS) entry which is preliminary data.</text>
</comment>
<dbReference type="Gene3D" id="3.30.450.20">
    <property type="entry name" value="PAS domain"/>
    <property type="match status" value="3"/>
</dbReference>
<feature type="domain" description="PAC" evidence="9">
    <location>
        <begin position="235"/>
        <end position="287"/>
    </location>
</feature>
<feature type="domain" description="Histidine kinase" evidence="7">
    <location>
        <begin position="593"/>
        <end position="810"/>
    </location>
</feature>
<proteinExistence type="predicted"/>
<evidence type="ECO:0000256" key="1">
    <source>
        <dbReference type="ARBA" id="ARBA00000085"/>
    </source>
</evidence>
<dbReference type="NCBIfam" id="TIGR00229">
    <property type="entry name" value="sensory_box"/>
    <property type="match status" value="3"/>
</dbReference>
<name>A0AAE3TD16_9BACT</name>
<dbReference type="SUPFAM" id="SSF55874">
    <property type="entry name" value="ATPase domain of HSP90 chaperone/DNA topoisomerase II/histidine kinase"/>
    <property type="match status" value="1"/>
</dbReference>
<sequence>MAERKKKNVTPKKSAQKLKQKSSRKNSSLSNLKSVYFDSIFNNSGLGIVIFKPDGTILKVNDATLKMSGYTEDELKSISDFLFVYPDDINKTKKHIKKILEGKITSYKTEKRYITKDKKVLHAFISIAVVKKYRGKPTELIAIIENVSEVKKAKSELAFEQALLNSLLDGIPDTIYFKDLNSRFIKANKAMLKKHGFNSIDEVKGKTDFELFGDEHAKQAFEDEQKIIQTGIPIINKEEKEDWSDGRTTWVLTTKMPLFDKDGKIIGTFGLSRDITEKVQAEEQIRNSEKLYRSLFENSIDGMFLMTDVFLDCNQAVCEMLQYEKNELLGLTPADISPEFQPNGKKSIDYANEKINEALNGNPQNFTWIHQRKDGKLIETEVSLKDVSISGDRLVQAIVRDVTERNKNERIREALLEISQAAFTVQDIHQLYEKIHNVVGKLMSSKNFYIAIYNEADQTISFPYWVDEFDPPQPTKKLGKGLTEYVLRTGKAALIDPEKDLELRRLGEVELIGSPQAIWLGVPLKVDNKTIGVIVVQDYENEKAFGEEEVQILTFVSEQIAQAIERTRHANEIQKIADELRILNNTKDKFFSIIAHDLRNPFITILGFTDLLLTDYKELDESEIVFYLEEMKKSAEISHNLLQNLLQWSRSQTGRIEFHPAKLNLKNLVNVNLELLQPSASNKEIVIKSEVEDSFVMADEDMLNTIIRNLITNAIKFTPKGGMITIASKEVGKYAEVSVSDTGIGMNGDTVANLFKLDSTHSTLGTNNEAGTGLGLILCKEFVEKHGGKIWVESTLNVGSKFIFYLPLAE</sequence>
<comment type="catalytic activity">
    <reaction evidence="1">
        <text>ATP + protein L-histidine = ADP + protein N-phospho-L-histidine.</text>
        <dbReference type="EC" id="2.7.13.3"/>
    </reaction>
</comment>
<dbReference type="InterPro" id="IPR052162">
    <property type="entry name" value="Sensor_kinase/Photoreceptor"/>
</dbReference>
<feature type="domain" description="PAS" evidence="8">
    <location>
        <begin position="33"/>
        <end position="103"/>
    </location>
</feature>
<dbReference type="SUPFAM" id="SSF55785">
    <property type="entry name" value="PYP-like sensor domain (PAS domain)"/>
    <property type="match status" value="3"/>
</dbReference>
<evidence type="ECO:0000256" key="2">
    <source>
        <dbReference type="ARBA" id="ARBA00012438"/>
    </source>
</evidence>
<dbReference type="InterPro" id="IPR003594">
    <property type="entry name" value="HATPase_dom"/>
</dbReference>
<evidence type="ECO:0000259" key="8">
    <source>
        <dbReference type="PROSITE" id="PS50112"/>
    </source>
</evidence>
<feature type="compositionally biased region" description="Basic residues" evidence="6">
    <location>
        <begin position="1"/>
        <end position="24"/>
    </location>
</feature>
<dbReference type="PANTHER" id="PTHR43304">
    <property type="entry name" value="PHYTOCHROME-LIKE PROTEIN CPH1"/>
    <property type="match status" value="1"/>
</dbReference>
<dbReference type="CDD" id="cd00082">
    <property type="entry name" value="HisKA"/>
    <property type="match status" value="1"/>
</dbReference>
<dbReference type="InterPro" id="IPR036890">
    <property type="entry name" value="HATPase_C_sf"/>
</dbReference>
<dbReference type="CDD" id="cd00130">
    <property type="entry name" value="PAS"/>
    <property type="match status" value="3"/>
</dbReference>
<keyword evidence="11" id="KW-1185">Reference proteome</keyword>
<keyword evidence="5 10" id="KW-0418">Kinase</keyword>
<dbReference type="EC" id="2.7.13.3" evidence="2"/>
<evidence type="ECO:0000313" key="11">
    <source>
        <dbReference type="Proteomes" id="UP001221302"/>
    </source>
</evidence>
<dbReference type="InterPro" id="IPR035965">
    <property type="entry name" value="PAS-like_dom_sf"/>
</dbReference>
<reference evidence="10" key="1">
    <citation type="submission" date="2023-03" db="EMBL/GenBank/DDBJ databases">
        <title>Stygiobacter electus gen. nov., sp. nov., facultatively anaerobic thermotolerant bacterium of the class Ignavibacteria from a well of Yessentuki mineral water deposit.</title>
        <authorList>
            <person name="Podosokorskaya O.A."/>
            <person name="Elcheninov A.G."/>
            <person name="Petrova N.F."/>
            <person name="Zavarzina D.G."/>
            <person name="Kublanov I.V."/>
            <person name="Merkel A.Y."/>
        </authorList>
    </citation>
    <scope>NUCLEOTIDE SEQUENCE</scope>
    <source>
        <strain evidence="10">09-Me</strain>
    </source>
</reference>
<dbReference type="PROSITE" id="PS50109">
    <property type="entry name" value="HIS_KIN"/>
    <property type="match status" value="1"/>
</dbReference>
<evidence type="ECO:0000256" key="3">
    <source>
        <dbReference type="ARBA" id="ARBA00022553"/>
    </source>
</evidence>
<dbReference type="SUPFAM" id="SSF55781">
    <property type="entry name" value="GAF domain-like"/>
    <property type="match status" value="1"/>
</dbReference>
<evidence type="ECO:0000313" key="10">
    <source>
        <dbReference type="EMBL" id="MDF1612046.1"/>
    </source>
</evidence>
<dbReference type="InterPro" id="IPR003018">
    <property type="entry name" value="GAF"/>
</dbReference>
<organism evidence="10 11">
    <name type="scientific">Stygiobacter electus</name>
    <dbReference type="NCBI Taxonomy" id="3032292"/>
    <lineage>
        <taxon>Bacteria</taxon>
        <taxon>Pseudomonadati</taxon>
        <taxon>Ignavibacteriota</taxon>
        <taxon>Ignavibacteria</taxon>
        <taxon>Ignavibacteriales</taxon>
        <taxon>Melioribacteraceae</taxon>
        <taxon>Stygiobacter</taxon>
    </lineage>
</organism>
<feature type="domain" description="PAC" evidence="9">
    <location>
        <begin position="107"/>
        <end position="159"/>
    </location>
</feature>
<dbReference type="InterPro" id="IPR036097">
    <property type="entry name" value="HisK_dim/P_sf"/>
</dbReference>
<dbReference type="Pfam" id="PF13426">
    <property type="entry name" value="PAS_9"/>
    <property type="match status" value="2"/>
</dbReference>
<keyword evidence="4" id="KW-0808">Transferase</keyword>
<dbReference type="Pfam" id="PF00512">
    <property type="entry name" value="HisKA"/>
    <property type="match status" value="1"/>
</dbReference>
<dbReference type="InterPro" id="IPR000014">
    <property type="entry name" value="PAS"/>
</dbReference>
<dbReference type="Gene3D" id="3.30.450.40">
    <property type="match status" value="1"/>
</dbReference>
<dbReference type="PROSITE" id="PS50112">
    <property type="entry name" value="PAS"/>
    <property type="match status" value="1"/>
</dbReference>
<dbReference type="InterPro" id="IPR005467">
    <property type="entry name" value="His_kinase_dom"/>
</dbReference>
<dbReference type="SMART" id="SM00086">
    <property type="entry name" value="PAC"/>
    <property type="match status" value="3"/>
</dbReference>
<dbReference type="Pfam" id="PF02518">
    <property type="entry name" value="HATPase_c"/>
    <property type="match status" value="1"/>
</dbReference>
<feature type="region of interest" description="Disordered" evidence="6">
    <location>
        <begin position="1"/>
        <end position="26"/>
    </location>
</feature>
<dbReference type="Pfam" id="PF13185">
    <property type="entry name" value="GAF_2"/>
    <property type="match status" value="1"/>
</dbReference>
<dbReference type="SUPFAM" id="SSF47384">
    <property type="entry name" value="Homodimeric domain of signal transducing histidine kinase"/>
    <property type="match status" value="1"/>
</dbReference>
<dbReference type="SMART" id="SM00387">
    <property type="entry name" value="HATPase_c"/>
    <property type="match status" value="1"/>
</dbReference>
<dbReference type="GO" id="GO:0000155">
    <property type="term" value="F:phosphorelay sensor kinase activity"/>
    <property type="evidence" value="ECO:0007669"/>
    <property type="project" value="InterPro"/>
</dbReference>
<evidence type="ECO:0000256" key="6">
    <source>
        <dbReference type="SAM" id="MobiDB-lite"/>
    </source>
</evidence>
<dbReference type="InterPro" id="IPR001610">
    <property type="entry name" value="PAC"/>
</dbReference>
<dbReference type="EMBL" id="JARGDL010000009">
    <property type="protein sequence ID" value="MDF1612046.1"/>
    <property type="molecule type" value="Genomic_DNA"/>
</dbReference>
<gene>
    <name evidence="10" type="ORF">P0M35_07775</name>
</gene>
<dbReference type="Proteomes" id="UP001221302">
    <property type="component" value="Unassembled WGS sequence"/>
</dbReference>
<dbReference type="Pfam" id="PF08448">
    <property type="entry name" value="PAS_4"/>
    <property type="match status" value="1"/>
</dbReference>
<evidence type="ECO:0000259" key="9">
    <source>
        <dbReference type="PROSITE" id="PS50113"/>
    </source>
</evidence>
<dbReference type="Gene3D" id="3.30.565.10">
    <property type="entry name" value="Histidine kinase-like ATPase, C-terminal domain"/>
    <property type="match status" value="1"/>
</dbReference>
<dbReference type="InterPro" id="IPR029016">
    <property type="entry name" value="GAF-like_dom_sf"/>
</dbReference>
<dbReference type="AlphaFoldDB" id="A0AAE3TD16"/>
<accession>A0AAE3TD16</accession>
<dbReference type="SMART" id="SM00091">
    <property type="entry name" value="PAS"/>
    <property type="match status" value="3"/>
</dbReference>
<dbReference type="Gene3D" id="1.10.287.130">
    <property type="match status" value="1"/>
</dbReference>
<dbReference type="RefSeq" id="WP_321535814.1">
    <property type="nucleotide sequence ID" value="NZ_JARGDL010000009.1"/>
</dbReference>
<dbReference type="PANTHER" id="PTHR43304:SF1">
    <property type="entry name" value="PAC DOMAIN-CONTAINING PROTEIN"/>
    <property type="match status" value="1"/>
</dbReference>
<dbReference type="SMART" id="SM00065">
    <property type="entry name" value="GAF"/>
    <property type="match status" value="1"/>
</dbReference>